<evidence type="ECO:0000259" key="2">
    <source>
        <dbReference type="Pfam" id="PF08327"/>
    </source>
</evidence>
<dbReference type="Proteomes" id="UP000467322">
    <property type="component" value="Unassembled WGS sequence"/>
</dbReference>
<dbReference type="Pfam" id="PF08327">
    <property type="entry name" value="AHSA1"/>
    <property type="match status" value="1"/>
</dbReference>
<proteinExistence type="inferred from homology"/>
<protein>
    <recommendedName>
        <fullName evidence="2">Activator of Hsp90 ATPase homologue 1/2-like C-terminal domain-containing protein</fullName>
    </recommendedName>
</protein>
<dbReference type="InterPro" id="IPR013538">
    <property type="entry name" value="ASHA1/2-like_C"/>
</dbReference>
<feature type="domain" description="Activator of Hsp90 ATPase homologue 1/2-like C-terminal" evidence="2">
    <location>
        <begin position="21"/>
        <end position="116"/>
    </location>
</feature>
<sequence length="150" mass="16611">MTEYNAKAAIMVAASPVICHDTFAKPERLTRFWFPRVSGPIRPGADLEWYMGEEKDAQCIPVTIDDAFPGDSIDMRWGSGETETHVSWTFTEKGPHTEIKVVESGFKGSEDDKMTRALTQTAVLNQVLVAAKAQIEHDVDINVIEDRAAG</sequence>
<keyword evidence="4" id="KW-1185">Reference proteome</keyword>
<organism evidence="3 4">
    <name type="scientific">Maritimibacter harenae</name>
    <dbReference type="NCBI Taxonomy" id="2606218"/>
    <lineage>
        <taxon>Bacteria</taxon>
        <taxon>Pseudomonadati</taxon>
        <taxon>Pseudomonadota</taxon>
        <taxon>Alphaproteobacteria</taxon>
        <taxon>Rhodobacterales</taxon>
        <taxon>Roseobacteraceae</taxon>
        <taxon>Maritimibacter</taxon>
    </lineage>
</organism>
<evidence type="ECO:0000256" key="1">
    <source>
        <dbReference type="ARBA" id="ARBA00006817"/>
    </source>
</evidence>
<dbReference type="AlphaFoldDB" id="A0A845MB68"/>
<dbReference type="RefSeq" id="WP_161352947.1">
    <property type="nucleotide sequence ID" value="NZ_WTUX01000019.1"/>
</dbReference>
<evidence type="ECO:0000313" key="3">
    <source>
        <dbReference type="EMBL" id="MZR14824.1"/>
    </source>
</evidence>
<dbReference type="EMBL" id="WTUX01000019">
    <property type="protein sequence ID" value="MZR14824.1"/>
    <property type="molecule type" value="Genomic_DNA"/>
</dbReference>
<dbReference type="Gene3D" id="3.30.530.20">
    <property type="match status" value="1"/>
</dbReference>
<dbReference type="InterPro" id="IPR023393">
    <property type="entry name" value="START-like_dom_sf"/>
</dbReference>
<comment type="caution">
    <text evidence="3">The sequence shown here is derived from an EMBL/GenBank/DDBJ whole genome shotgun (WGS) entry which is preliminary data.</text>
</comment>
<dbReference type="SUPFAM" id="SSF55961">
    <property type="entry name" value="Bet v1-like"/>
    <property type="match status" value="1"/>
</dbReference>
<evidence type="ECO:0000313" key="4">
    <source>
        <dbReference type="Proteomes" id="UP000467322"/>
    </source>
</evidence>
<accession>A0A845MB68</accession>
<comment type="similarity">
    <text evidence="1">Belongs to the AHA1 family.</text>
</comment>
<gene>
    <name evidence="3" type="ORF">GQE99_17520</name>
</gene>
<name>A0A845MB68_9RHOB</name>
<reference evidence="3 4" key="1">
    <citation type="submission" date="2019-12" db="EMBL/GenBank/DDBJ databases">
        <title>Maritimibacter sp. nov. sp. isolated from sea sand.</title>
        <authorList>
            <person name="Kim J."/>
            <person name="Jeong S.E."/>
            <person name="Jung H.S."/>
            <person name="Jeon C.O."/>
        </authorList>
    </citation>
    <scope>NUCLEOTIDE SEQUENCE [LARGE SCALE GENOMIC DNA]</scope>
    <source>
        <strain evidence="3 4">DP07</strain>
    </source>
</reference>